<dbReference type="InterPro" id="IPR008893">
    <property type="entry name" value="WGR_domain"/>
</dbReference>
<name>A0ABS4BNE5_9HYPH</name>
<dbReference type="EMBL" id="JAGJCF010000029">
    <property type="protein sequence ID" value="MBP0618266.1"/>
    <property type="molecule type" value="Genomic_DNA"/>
</dbReference>
<gene>
    <name evidence="2" type="ORF">J6595_22015</name>
</gene>
<keyword evidence="3" id="KW-1185">Reference proteome</keyword>
<evidence type="ECO:0000259" key="1">
    <source>
        <dbReference type="PROSITE" id="PS51977"/>
    </source>
</evidence>
<protein>
    <submittedName>
        <fullName evidence="2">WGR domain-containing protein</fullName>
    </submittedName>
</protein>
<accession>A0ABS4BNE5</accession>
<sequence length="77" mass="9057">MTRVQLQREDPARNMRRFYILDIQPSLFGGYTLVREWGRIGQAGTVRMSSFTTHNEAATALRLQQLLKEKRGYRTRN</sequence>
<feature type="domain" description="WGR" evidence="1">
    <location>
        <begin position="1"/>
        <end position="77"/>
    </location>
</feature>
<comment type="caution">
    <text evidence="2">The sequence shown here is derived from an EMBL/GenBank/DDBJ whole genome shotgun (WGS) entry which is preliminary data.</text>
</comment>
<evidence type="ECO:0000313" key="3">
    <source>
        <dbReference type="Proteomes" id="UP000678276"/>
    </source>
</evidence>
<dbReference type="InterPro" id="IPR036930">
    <property type="entry name" value="WGR_dom_sf"/>
</dbReference>
<dbReference type="SUPFAM" id="SSF142921">
    <property type="entry name" value="WGR domain-like"/>
    <property type="match status" value="1"/>
</dbReference>
<evidence type="ECO:0000313" key="2">
    <source>
        <dbReference type="EMBL" id="MBP0618266.1"/>
    </source>
</evidence>
<dbReference type="SMART" id="SM00773">
    <property type="entry name" value="WGR"/>
    <property type="match status" value="1"/>
</dbReference>
<organism evidence="2 3">
    <name type="scientific">Jiella mangrovi</name>
    <dbReference type="NCBI Taxonomy" id="2821407"/>
    <lineage>
        <taxon>Bacteria</taxon>
        <taxon>Pseudomonadati</taxon>
        <taxon>Pseudomonadota</taxon>
        <taxon>Alphaproteobacteria</taxon>
        <taxon>Hyphomicrobiales</taxon>
        <taxon>Aurantimonadaceae</taxon>
        <taxon>Jiella</taxon>
    </lineage>
</organism>
<reference evidence="2 3" key="1">
    <citation type="submission" date="2021-04" db="EMBL/GenBank/DDBJ databases">
        <title>Whole genome sequence of Jiella sp. KSK16Y-1.</title>
        <authorList>
            <person name="Tuo L."/>
        </authorList>
    </citation>
    <scope>NUCLEOTIDE SEQUENCE [LARGE SCALE GENOMIC DNA]</scope>
    <source>
        <strain evidence="2 3">KSK16Y-1</strain>
    </source>
</reference>
<proteinExistence type="predicted"/>
<dbReference type="Gene3D" id="2.20.140.10">
    <property type="entry name" value="WGR domain"/>
    <property type="match status" value="1"/>
</dbReference>
<dbReference type="PROSITE" id="PS51977">
    <property type="entry name" value="WGR"/>
    <property type="match status" value="1"/>
</dbReference>
<dbReference type="Proteomes" id="UP000678276">
    <property type="component" value="Unassembled WGS sequence"/>
</dbReference>
<dbReference type="CDD" id="cd07996">
    <property type="entry name" value="WGR_MMR_like"/>
    <property type="match status" value="1"/>
</dbReference>
<dbReference type="Pfam" id="PF05406">
    <property type="entry name" value="WGR"/>
    <property type="match status" value="1"/>
</dbReference>
<dbReference type="InterPro" id="IPR049809">
    <property type="entry name" value="YehF/YfeS-like_WGR"/>
</dbReference>